<keyword evidence="1" id="KW-0732">Signal</keyword>
<evidence type="ECO:0000313" key="2">
    <source>
        <dbReference type="EMBL" id="KAA6301372.1"/>
    </source>
</evidence>
<feature type="chain" id="PRO_5024328090" evidence="1">
    <location>
        <begin position="22"/>
        <end position="85"/>
    </location>
</feature>
<proteinExistence type="predicted"/>
<feature type="signal peptide" evidence="1">
    <location>
        <begin position="1"/>
        <end position="21"/>
    </location>
</feature>
<organism evidence="2 3">
    <name type="scientific">Candidatus Ordinivivax streblomastigis</name>
    <dbReference type="NCBI Taxonomy" id="2540710"/>
    <lineage>
        <taxon>Bacteria</taxon>
        <taxon>Pseudomonadati</taxon>
        <taxon>Bacteroidota</taxon>
        <taxon>Bacteroidia</taxon>
        <taxon>Bacteroidales</taxon>
        <taxon>Candidatus Ordinivivax</taxon>
    </lineage>
</organism>
<sequence length="85" mass="9355">MNKLKTTLFLCFCLVVSAITAQTYSGGAGSAADPYRISSKADMVALANTVRGNSSNRNERCFRAGCIPLSQSRETRFIHQERCFD</sequence>
<dbReference type="AlphaFoldDB" id="A0A5M8NZ01"/>
<accession>A0A5M8NZ01</accession>
<evidence type="ECO:0000256" key="1">
    <source>
        <dbReference type="SAM" id="SignalP"/>
    </source>
</evidence>
<dbReference type="Proteomes" id="UP000324575">
    <property type="component" value="Unassembled WGS sequence"/>
</dbReference>
<comment type="caution">
    <text evidence="2">The sequence shown here is derived from an EMBL/GenBank/DDBJ whole genome shotgun (WGS) entry which is preliminary data.</text>
</comment>
<protein>
    <submittedName>
        <fullName evidence="2">Uncharacterized protein</fullName>
    </submittedName>
</protein>
<name>A0A5M8NZ01_9BACT</name>
<dbReference type="EMBL" id="SNRX01000020">
    <property type="protein sequence ID" value="KAA6301372.1"/>
    <property type="molecule type" value="Genomic_DNA"/>
</dbReference>
<reference evidence="2 3" key="1">
    <citation type="submission" date="2019-03" db="EMBL/GenBank/DDBJ databases">
        <title>Single cell metagenomics reveals metabolic interactions within the superorganism composed of flagellate Streblomastix strix and complex community of Bacteroidetes bacteria on its surface.</title>
        <authorList>
            <person name="Treitli S.C."/>
            <person name="Kolisko M."/>
            <person name="Husnik F."/>
            <person name="Keeling P."/>
            <person name="Hampl V."/>
        </authorList>
    </citation>
    <scope>NUCLEOTIDE SEQUENCE [LARGE SCALE GENOMIC DNA]</scope>
    <source>
        <strain evidence="2">St1</strain>
    </source>
</reference>
<evidence type="ECO:0000313" key="3">
    <source>
        <dbReference type="Proteomes" id="UP000324575"/>
    </source>
</evidence>
<gene>
    <name evidence="2" type="ORF">EZS26_002461</name>
</gene>